<keyword evidence="3" id="KW-0808">Transferase</keyword>
<dbReference type="STRING" id="43928.SAMN05443636_0756"/>
<dbReference type="EMBL" id="FQWV01000002">
    <property type="protein sequence ID" value="SHG67951.1"/>
    <property type="molecule type" value="Genomic_DNA"/>
</dbReference>
<comment type="catalytic activity">
    <reaction evidence="4">
        <text>a 2'-deoxyadenosine in DNA + S-adenosyl-L-methionine = an N(6)-methyl-2'-deoxyadenosine in DNA + S-adenosyl-L-homocysteine + H(+)</text>
        <dbReference type="Rhea" id="RHEA:15197"/>
        <dbReference type="Rhea" id="RHEA-COMP:12418"/>
        <dbReference type="Rhea" id="RHEA-COMP:12419"/>
        <dbReference type="ChEBI" id="CHEBI:15378"/>
        <dbReference type="ChEBI" id="CHEBI:57856"/>
        <dbReference type="ChEBI" id="CHEBI:59789"/>
        <dbReference type="ChEBI" id="CHEBI:90615"/>
        <dbReference type="ChEBI" id="CHEBI:90616"/>
        <dbReference type="EC" id="2.1.1.72"/>
    </reaction>
</comment>
<dbReference type="InterPro" id="IPR050953">
    <property type="entry name" value="N4_N6_ade-DNA_methylase"/>
</dbReference>
<sequence length="749" mass="78778">MSGAPHGSYGQGFVERVVEAADRAEATLGADAGAETVAATLCAALFGDVLGYDPTAYDLDGRVARVRDADGDVAVTFAAAGRDADDVGAAVFAAFEAASAEPTVRYVAAGGFDRLLVFERVEPDEAKGEGADERRTVAGVTAVTHTEIPLARIVAAGRSGRLSQTLRPAQQLAVAKLTALRPAEVSAVDADGDAGTGNTGAPARRSVADDDGLNTLVGTLRDCLTDLLAPAVEAAQARLVDDIEGYDERAAELRDAVRAARRGDGDETAAGPARARLLAHERAHADARALRAAYGTWVRGAGRTGFTPSENRRAFARVVAFQVVEEALLDRVFAGADLVAAAATGDALDRLTAFAEEAGVDRDAGDLLALARERRTAVYDRRAPDLAGWALDDDGVCEALARTVGYLDHFSFDGDHGRAVAAYDRLLSVAGLHGVDTDPAAPDPLPEALLDAAGYGASAAADADAGARSGGSADADAEATPLGGDLLDPAVGDGRYLLAAADRLRSGLADAEPVERLRAVRERLTGASPDPLACRVTETRLLLRLLGDYRAARSTDPGVALDPLPVYCSDPLIREGDAGDGAPAPLAREDYDYVVGAPPATLRRDVADGPVADAYAEYEAAYYTYDTSALYVERASDWLAENGTLALRVAGRFRDTRFGEKLRERVPQWYRLEQLRELSGEAAGGTPVLLVARRFRRNEAFTDPNEYEPPTYGFTDAEGLDDAGVRRSSARLTGEHWEWDAAGDDGIGI</sequence>
<protein>
    <recommendedName>
        <fullName evidence="1">site-specific DNA-methyltransferase (adenine-specific)</fullName>
        <ecNumber evidence="1">2.1.1.72</ecNumber>
    </recommendedName>
</protein>
<proteinExistence type="predicted"/>
<dbReference type="InterPro" id="IPR029063">
    <property type="entry name" value="SAM-dependent_MTases_sf"/>
</dbReference>
<reference evidence="5 6" key="1">
    <citation type="submission" date="2016-11" db="EMBL/GenBank/DDBJ databases">
        <authorList>
            <person name="Jaros S."/>
            <person name="Januszkiewicz K."/>
            <person name="Wedrychowicz H."/>
        </authorList>
    </citation>
    <scope>NUCLEOTIDE SEQUENCE [LARGE SCALE GENOMIC DNA]</scope>
    <source>
        <strain evidence="5 6">DSM 9297</strain>
    </source>
</reference>
<accession>A0A1M5LSG0</accession>
<evidence type="ECO:0000256" key="2">
    <source>
        <dbReference type="ARBA" id="ARBA00022603"/>
    </source>
</evidence>
<evidence type="ECO:0000256" key="1">
    <source>
        <dbReference type="ARBA" id="ARBA00011900"/>
    </source>
</evidence>
<dbReference type="PANTHER" id="PTHR33841">
    <property type="entry name" value="DNA METHYLTRANSFERASE YEEA-RELATED"/>
    <property type="match status" value="1"/>
</dbReference>
<dbReference type="RefSeq" id="WP_073307088.1">
    <property type="nucleotide sequence ID" value="NZ_FQWV01000002.1"/>
</dbReference>
<dbReference type="Proteomes" id="UP000184357">
    <property type="component" value="Unassembled WGS sequence"/>
</dbReference>
<gene>
    <name evidence="5" type="ORF">SAMN05443636_0756</name>
</gene>
<keyword evidence="2" id="KW-0489">Methyltransferase</keyword>
<keyword evidence="6" id="KW-1185">Reference proteome</keyword>
<dbReference type="GO" id="GO:0009007">
    <property type="term" value="F:site-specific DNA-methyltransferase (adenine-specific) activity"/>
    <property type="evidence" value="ECO:0007669"/>
    <property type="project" value="UniProtKB-EC"/>
</dbReference>
<name>A0A1M5LSG0_9EURY</name>
<dbReference type="PANTHER" id="PTHR33841:SF1">
    <property type="entry name" value="DNA METHYLTRANSFERASE A"/>
    <property type="match status" value="1"/>
</dbReference>
<dbReference type="OrthoDB" id="45790at2157"/>
<dbReference type="AlphaFoldDB" id="A0A1M5LSG0"/>
<dbReference type="Gene3D" id="3.40.50.150">
    <property type="entry name" value="Vaccinia Virus protein VP39"/>
    <property type="match status" value="1"/>
</dbReference>
<evidence type="ECO:0000256" key="4">
    <source>
        <dbReference type="ARBA" id="ARBA00047942"/>
    </source>
</evidence>
<organism evidence="5 6">
    <name type="scientific">Halobaculum gomorrense</name>
    <dbReference type="NCBI Taxonomy" id="43928"/>
    <lineage>
        <taxon>Archaea</taxon>
        <taxon>Methanobacteriati</taxon>
        <taxon>Methanobacteriota</taxon>
        <taxon>Stenosarchaea group</taxon>
        <taxon>Halobacteria</taxon>
        <taxon>Halobacteriales</taxon>
        <taxon>Haloferacaceae</taxon>
        <taxon>Halobaculum</taxon>
    </lineage>
</organism>
<dbReference type="GO" id="GO:0032259">
    <property type="term" value="P:methylation"/>
    <property type="evidence" value="ECO:0007669"/>
    <property type="project" value="UniProtKB-KW"/>
</dbReference>
<dbReference type="PRINTS" id="PR00507">
    <property type="entry name" value="N12N6MTFRASE"/>
</dbReference>
<evidence type="ECO:0000256" key="3">
    <source>
        <dbReference type="ARBA" id="ARBA00022679"/>
    </source>
</evidence>
<dbReference type="EC" id="2.1.1.72" evidence="1"/>
<evidence type="ECO:0000313" key="5">
    <source>
        <dbReference type="EMBL" id="SHG67951.1"/>
    </source>
</evidence>
<dbReference type="SUPFAM" id="SSF53335">
    <property type="entry name" value="S-adenosyl-L-methionine-dependent methyltransferases"/>
    <property type="match status" value="1"/>
</dbReference>
<evidence type="ECO:0000313" key="6">
    <source>
        <dbReference type="Proteomes" id="UP000184357"/>
    </source>
</evidence>